<dbReference type="GO" id="GO:0000166">
    <property type="term" value="F:nucleotide binding"/>
    <property type="evidence" value="ECO:0007669"/>
    <property type="project" value="UniProtKB-KW"/>
</dbReference>
<feature type="domain" description="RdRp catalytic" evidence="10">
    <location>
        <begin position="251"/>
        <end position="383"/>
    </location>
</feature>
<proteinExistence type="predicted"/>
<organism evidence="11 12">
    <name type="scientific">ssRNA phage SRR6960802_2</name>
    <dbReference type="NCBI Taxonomy" id="2786608"/>
    <lineage>
        <taxon>Viruses</taxon>
        <taxon>Riboviria</taxon>
        <taxon>Orthornavirae</taxon>
        <taxon>Lenarviricota</taxon>
        <taxon>Leviviricetes</taxon>
        <taxon>Norzivirales</taxon>
        <taxon>Fiersviridae</taxon>
        <taxon>Mintuvirus</taxon>
        <taxon>Mintuvirus borborovivens</taxon>
        <taxon>Nahrudavirus borborovivens</taxon>
    </lineage>
</organism>
<evidence type="ECO:0000313" key="12">
    <source>
        <dbReference type="Proteomes" id="UP000676154"/>
    </source>
</evidence>
<evidence type="ECO:0000313" key="11">
    <source>
        <dbReference type="EMBL" id="DAD52631.1"/>
    </source>
</evidence>
<dbReference type="KEGG" id="vg:80398672"/>
<keyword evidence="3" id="KW-0808">Transferase</keyword>
<keyword evidence="5" id="KW-0547">Nucleotide-binding</keyword>
<dbReference type="InterPro" id="IPR007096">
    <property type="entry name" value="RNA-dir_Rpol_cat_phage"/>
</dbReference>
<evidence type="ECO:0000256" key="9">
    <source>
        <dbReference type="PIRSR" id="PIRSR605093-1"/>
    </source>
</evidence>
<keyword evidence="6" id="KW-0693">Viral RNA replication</keyword>
<keyword evidence="9" id="KW-0479">Metal-binding</keyword>
<evidence type="ECO:0000256" key="7">
    <source>
        <dbReference type="ARBA" id="ARBA00030248"/>
    </source>
</evidence>
<keyword evidence="9" id="KW-0460">Magnesium</keyword>
<accession>A0A8S5L5G8</accession>
<dbReference type="Pfam" id="PF03431">
    <property type="entry name" value="RNA_replicase_B"/>
    <property type="match status" value="1"/>
</dbReference>
<dbReference type="GO" id="GO:0039694">
    <property type="term" value="P:viral RNA genome replication"/>
    <property type="evidence" value="ECO:0007669"/>
    <property type="project" value="InterPro"/>
</dbReference>
<reference evidence="11" key="1">
    <citation type="submission" date="2020-09" db="EMBL/GenBank/DDBJ databases">
        <title>Leviviricetes taxonomy.</title>
        <authorList>
            <person name="Stockdale S.R."/>
            <person name="Callanan J."/>
            <person name="Adriaenssens E.M."/>
            <person name="Kuhn J.H."/>
            <person name="Rumnieks J."/>
            <person name="Shkoporov A."/>
            <person name="Draper L.A."/>
            <person name="Ross P."/>
            <person name="Hill C."/>
        </authorList>
    </citation>
    <scope>NUCLEOTIDE SEQUENCE</scope>
</reference>
<dbReference type="InterPro" id="IPR005093">
    <property type="entry name" value="RNArep_beta"/>
</dbReference>
<keyword evidence="4" id="KW-0548">Nucleotidyltransferase</keyword>
<dbReference type="GO" id="GO:0003968">
    <property type="term" value="F:RNA-directed RNA polymerase activity"/>
    <property type="evidence" value="ECO:0007669"/>
    <property type="project" value="UniProtKB-KW"/>
</dbReference>
<evidence type="ECO:0000256" key="3">
    <source>
        <dbReference type="ARBA" id="ARBA00022679"/>
    </source>
</evidence>
<dbReference type="Proteomes" id="UP000676154">
    <property type="component" value="Segment"/>
</dbReference>
<dbReference type="GeneID" id="80398672"/>
<feature type="binding site" evidence="9">
    <location>
        <position position="352"/>
    </location>
    <ligand>
        <name>Mg(2+)</name>
        <dbReference type="ChEBI" id="CHEBI:18420"/>
        <label>2</label>
    </ligand>
</feature>
<evidence type="ECO:0000256" key="1">
    <source>
        <dbReference type="ARBA" id="ARBA00012494"/>
    </source>
</evidence>
<keyword evidence="2 11" id="KW-0696">RNA-directed RNA polymerase</keyword>
<gene>
    <name evidence="11" type="primary">SRR6960802_2_4</name>
</gene>
<dbReference type="RefSeq" id="YP_010769607.1">
    <property type="nucleotide sequence ID" value="NC_074024.1"/>
</dbReference>
<protein>
    <recommendedName>
        <fullName evidence="1">RNA-directed RNA polymerase</fullName>
        <ecNumber evidence="1">2.7.7.48</ecNumber>
    </recommendedName>
    <alternativeName>
        <fullName evidence="7">RNA replicase beta chain</fullName>
    </alternativeName>
</protein>
<feature type="binding site" evidence="9">
    <location>
        <position position="351"/>
    </location>
    <ligand>
        <name>Mg(2+)</name>
        <dbReference type="ChEBI" id="CHEBI:18420"/>
        <label>2</label>
    </ligand>
</feature>
<sequence>MSSKCRPSVPKKASRRISPNYLSRSDSDNFIKAAINAFLLTSHPEATDFGQIRLRYLEDNVWSKYSDPLPGKEFNDPETRSRLAIEKWQGAEERNAKTNSRLSESSVDFGRFTSERLFKVARGFVNKVLGTSPQRFIEGEFTGGASTRVKRSELAIAQKFEGKPHASSLAIPYWTGLALRYPMWHRVNPEVWEPTEQNYSVMFTVPKNSDIDRVACKEPEINMFLQRGLGLRIRTRLRTVGIDLQDQTRNQSLARNGRKRGLATLDLSSASDTISREIVRILVPNDWYVALDDLRVKEVEIPGKTVRHRLEMFSSMGNGFTFELESLIFWALTRAVAYLIGARGAISVFGDDIVCPIPVAKMLRRVFAFCGFSVNAKKSCISGEYRESCGAHFYGVQSVAPFFIRSRPREITDLIQIGNQLAKWMIGEEYLPDIPPSLFLLWVQIADRVPEKFWGGTSFERIDALVTGHMPRKRFHRLMEPSDAPMQGAYLQWHYDKCGRRLVDVCSPTETAREGRWVVRPNRSWYDEEHNYLMNRLIAHFVGSIDEPANDLVSA</sequence>
<comment type="cofactor">
    <cofactor evidence="9">
        <name>Mg(2+)</name>
        <dbReference type="ChEBI" id="CHEBI:18420"/>
    </cofactor>
    <text evidence="9">Binds 2 Mg(2+) per subunit.</text>
</comment>
<evidence type="ECO:0000256" key="2">
    <source>
        <dbReference type="ARBA" id="ARBA00022484"/>
    </source>
</evidence>
<dbReference type="EMBL" id="BK014160">
    <property type="protein sequence ID" value="DAD52631.1"/>
    <property type="molecule type" value="Genomic_RNA"/>
</dbReference>
<dbReference type="GO" id="GO:0046872">
    <property type="term" value="F:metal ion binding"/>
    <property type="evidence" value="ECO:0007669"/>
    <property type="project" value="UniProtKB-KW"/>
</dbReference>
<evidence type="ECO:0000256" key="4">
    <source>
        <dbReference type="ARBA" id="ARBA00022695"/>
    </source>
</evidence>
<name>A0A8S5L5G8_9VIRU</name>
<dbReference type="PROSITE" id="PS50522">
    <property type="entry name" value="RDRP_PHAGE"/>
    <property type="match status" value="1"/>
</dbReference>
<evidence type="ECO:0000256" key="8">
    <source>
        <dbReference type="ARBA" id="ARBA00048744"/>
    </source>
</evidence>
<keyword evidence="12" id="KW-1185">Reference proteome</keyword>
<evidence type="ECO:0000256" key="5">
    <source>
        <dbReference type="ARBA" id="ARBA00022741"/>
    </source>
</evidence>
<evidence type="ECO:0000256" key="6">
    <source>
        <dbReference type="ARBA" id="ARBA00022953"/>
    </source>
</evidence>
<comment type="catalytic activity">
    <reaction evidence="8">
        <text>RNA(n) + a ribonucleoside 5'-triphosphate = RNA(n+1) + diphosphate</text>
        <dbReference type="Rhea" id="RHEA:21248"/>
        <dbReference type="Rhea" id="RHEA-COMP:14527"/>
        <dbReference type="Rhea" id="RHEA-COMP:17342"/>
        <dbReference type="ChEBI" id="CHEBI:33019"/>
        <dbReference type="ChEBI" id="CHEBI:61557"/>
        <dbReference type="ChEBI" id="CHEBI:140395"/>
        <dbReference type="EC" id="2.7.7.48"/>
    </reaction>
</comment>
<evidence type="ECO:0000259" key="10">
    <source>
        <dbReference type="PROSITE" id="PS50522"/>
    </source>
</evidence>
<feature type="binding site" evidence="9">
    <location>
        <position position="266"/>
    </location>
    <ligand>
        <name>Mg(2+)</name>
        <dbReference type="ChEBI" id="CHEBI:18420"/>
        <label>2</label>
    </ligand>
</feature>
<dbReference type="EC" id="2.7.7.48" evidence="1"/>